<gene>
    <name evidence="7" type="primary">ccdc88c</name>
    <name evidence="7" type="ORF">T03_13129</name>
</gene>
<reference evidence="7 8" key="1">
    <citation type="submission" date="2015-01" db="EMBL/GenBank/DDBJ databases">
        <title>Evolution of Trichinella species and genotypes.</title>
        <authorList>
            <person name="Korhonen P.K."/>
            <person name="Edoardo P."/>
            <person name="Giuseppe L.R."/>
            <person name="Gasser R.B."/>
        </authorList>
    </citation>
    <scope>NUCLEOTIDE SEQUENCE [LARGE SCALE GENOMIC DNA]</scope>
    <source>
        <strain evidence="7">ISS120</strain>
    </source>
</reference>
<feature type="coiled-coil region" evidence="4">
    <location>
        <begin position="792"/>
        <end position="819"/>
    </location>
</feature>
<comment type="subcellular location">
    <subcellularLocation>
        <location evidence="1">Cytoplasm</location>
    </subcellularLocation>
</comment>
<sequence length="1802" mass="204395">LASDMSKKFQRTNVGQQQHRRSASDQLSGTMQRNNAKRLNALYQTDKSPNDSSFICKQQIDCAYPDCKKEPLDLNVSGVGARLRNLRLLIQSIQSFYKDVLNQHIIMPLPDMLAIAKSPFPDITGDEMKKVLLLLLGCAVQSDRREEFINQIKSLDNCTQQAIVDEIRKVTSEASCVLNAHMLDEFVNDERLAVLVKQLLIVVHERDQYAQHLLEANQEQQELDGSSALSSCNGGNACSGKLSENQQQATEYPDESVSRHCAVEIADLKAKVRRLRQDLDERNEMLSIYKEEIVEKDTVLAKMRQENFELMKSHRALNDYRDEVDALREKSERCDRLEEDCERMKEKLEELDFYKSRIDELREENHVLLETRNIYEEQLNGFRCRLAQLSEKETEVIKLERRLVDMEQEMEADKRRLEQLYDENIRLEKECRDGQSRSAKLQAELSRLTECGPHKKHEEIGCFSSTNVGSLSSQLSESTIARIHKLELENQRLRQRCDLETVSVASSVEQQSEEKEGILQELRCKNDALCDQLVKLEQKETSLQKQLFELESEKQIMQQRIDELELQINNKNTGADDDDDADGDGGKKKSISSDERRQHKVGEMELLQNELVERNAQIAIFEQELSSAESKLKLAEADLRRLENEQITTQAQFASLQRDRSFLENENAKVKQSLESADAELEQCRQRLGRLEVEHERLATVRLQYDELSAHMDSLQSTNRRLQQQLEVEANKNQALAEDLVNEKRKIHSFEQLITEMRSSLNTSSEEENPVDDEKQRCANEDDPRILFWRVIQRLKNQIASGQQQLECSENELAALRQQIASQCAFAATDEQRQSSTVLADVTDSVENIRLKNRLLIDENSNIRQQVHILQSQIEKYCNEAQMTSNENLKLRQELREMQIKLISLLRMKHNVREKWLGSDQVESTLCFESPVIPMIASVLDNQSEKSEFPFYFAFNSSMTSLGQMEMGSGRQAEAENAGLQVELRSLQLNHDVIKKENVELQNQCDNWERGAALARRGFEELQKQHRLLLDDHEHLQALHEQLGRDYERLCNDVRQFKVQLKQVRLEKAEQATRLEQLTEENSRLVRLGASERQRDEQQQQRECRLLASLQSEHGQLKKAHDELNGRLEVTSRELETSRAQNRILRAQANAAQLQLAQQQGKCDDVDEARRRVELELAKAEHRCETLTRMNENLEEERRNLLRQLDSLISQQQGLLKQTLLEKDHHHAEEKQLQDQLYKLQSHKEKLEEKIMQQYKTITPNSKRKDRSAFVKRAAKAFLMPRASTRKNNNNKVRESSAEESAMSADESGFFGNFSRTSSSSRKKYCTLPKSAKLASRSPGKTAFSPLLTNRKTLPDSSPSSASDSVQLLSFFDHNQLESEVPQQHTVGVTLNAVVVVFPLSIGIIVPLNVRTVEINTCNADQCVCLCAWVKRIMMGANYACVLQSINSEKYCSSVNAQKLCLEDKTEDEFDCNLGEKIKMHHSRSNSASTQQSSSLSSDSVVAASLAARQRGWSSRWPGDRVSFSGSERAVDVPNDPMNSQSTVHKGSLPSPATAMQPRTPPPYRCAVQRRDTLAASPLRAVPSLLANGHLGRLPPPYPGKKAAPCTAESSNLLCSRTALEQSVAQLQRDLGLPSSKIPNHSNVQNGANDNNGSDNNNTVTSVADELFSNLSSVSSIFAPPKASTPKSDDNNSSATSSSAMAPLHPGNNSLVSSEPSSNGSVAAQVDTDVTPKRRPLTTTRQAVRSIYDNVPTTSGNDQPNQKSAAQLEDDEDSSIEKTLTELLRDCKTEHENAVWFEYGCV</sequence>
<feature type="region of interest" description="Disordered" evidence="5">
    <location>
        <begin position="1335"/>
        <end position="1361"/>
    </location>
</feature>
<dbReference type="Proteomes" id="UP000054653">
    <property type="component" value="Unassembled WGS sequence"/>
</dbReference>
<comment type="caution">
    <text evidence="7">The sequence shown here is derived from an EMBL/GenBank/DDBJ whole genome shotgun (WGS) entry which is preliminary data.</text>
</comment>
<evidence type="ECO:0000256" key="5">
    <source>
        <dbReference type="SAM" id="MobiDB-lite"/>
    </source>
</evidence>
<keyword evidence="8" id="KW-1185">Reference proteome</keyword>
<dbReference type="CDD" id="cd22223">
    <property type="entry name" value="HkD_HkRP"/>
    <property type="match status" value="1"/>
</dbReference>
<dbReference type="SUPFAM" id="SSF116907">
    <property type="entry name" value="Hook domain"/>
    <property type="match status" value="1"/>
</dbReference>
<dbReference type="GO" id="GO:0030705">
    <property type="term" value="P:cytoskeleton-dependent intracellular transport"/>
    <property type="evidence" value="ECO:0007669"/>
    <property type="project" value="InterPro"/>
</dbReference>
<feature type="compositionally biased region" description="Basic and acidic residues" evidence="5">
    <location>
        <begin position="584"/>
        <end position="600"/>
    </location>
</feature>
<evidence type="ECO:0000313" key="7">
    <source>
        <dbReference type="EMBL" id="KRY54801.1"/>
    </source>
</evidence>
<feature type="compositionally biased region" description="Polar residues" evidence="5">
    <location>
        <begin position="1707"/>
        <end position="1722"/>
    </location>
</feature>
<dbReference type="Gene3D" id="1.10.418.10">
    <property type="entry name" value="Calponin-like domain"/>
    <property type="match status" value="1"/>
</dbReference>
<name>A0A0V1D022_TRIBR</name>
<dbReference type="PANTHER" id="PTHR18947:SF28">
    <property type="entry name" value="GIRDIN, ISOFORM A"/>
    <property type="match status" value="1"/>
</dbReference>
<feature type="non-terminal residue" evidence="7">
    <location>
        <position position="1"/>
    </location>
</feature>
<feature type="region of interest" description="Disordered" evidence="5">
    <location>
        <begin position="1680"/>
        <end position="1774"/>
    </location>
</feature>
<feature type="compositionally biased region" description="Low complexity" evidence="5">
    <location>
        <begin position="1646"/>
        <end position="1660"/>
    </location>
</feature>
<evidence type="ECO:0000256" key="2">
    <source>
        <dbReference type="ARBA" id="ARBA00022490"/>
    </source>
</evidence>
<feature type="coiled-coil region" evidence="4">
    <location>
        <begin position="265"/>
        <end position="437"/>
    </location>
</feature>
<evidence type="ECO:0000256" key="3">
    <source>
        <dbReference type="ARBA" id="ARBA00023054"/>
    </source>
</evidence>
<organism evidence="7 8">
    <name type="scientific">Trichinella britovi</name>
    <name type="common">Parasitic roundworm</name>
    <dbReference type="NCBI Taxonomy" id="45882"/>
    <lineage>
        <taxon>Eukaryota</taxon>
        <taxon>Metazoa</taxon>
        <taxon>Ecdysozoa</taxon>
        <taxon>Nematoda</taxon>
        <taxon>Enoplea</taxon>
        <taxon>Dorylaimia</taxon>
        <taxon>Trichinellida</taxon>
        <taxon>Trichinellidae</taxon>
        <taxon>Trichinella</taxon>
    </lineage>
</organism>
<dbReference type="Pfam" id="PF19047">
    <property type="entry name" value="HOOK_N"/>
    <property type="match status" value="1"/>
</dbReference>
<keyword evidence="3 4" id="KW-0175">Coiled coil</keyword>
<feature type="compositionally biased region" description="Low complexity" evidence="5">
    <location>
        <begin position="1691"/>
        <end position="1700"/>
    </location>
</feature>
<feature type="domain" description="HOOK N-terminal" evidence="6">
    <location>
        <begin position="82"/>
        <end position="167"/>
    </location>
</feature>
<feature type="coiled-coil region" evidence="4">
    <location>
        <begin position="970"/>
        <end position="1004"/>
    </location>
</feature>
<feature type="region of interest" description="Disordered" evidence="5">
    <location>
        <begin position="1633"/>
        <end position="1660"/>
    </location>
</feature>
<dbReference type="GO" id="GO:0005737">
    <property type="term" value="C:cytoplasm"/>
    <property type="evidence" value="ECO:0007669"/>
    <property type="project" value="UniProtKB-SubCell"/>
</dbReference>
<dbReference type="GO" id="GO:0005813">
    <property type="term" value="C:centrosome"/>
    <property type="evidence" value="ECO:0007669"/>
    <property type="project" value="TreeGrafter"/>
</dbReference>
<dbReference type="GO" id="GO:0051959">
    <property type="term" value="F:dynein light intermediate chain binding"/>
    <property type="evidence" value="ECO:0007669"/>
    <property type="project" value="TreeGrafter"/>
</dbReference>
<accession>A0A0V1D022</accession>
<feature type="compositionally biased region" description="Polar residues" evidence="5">
    <location>
        <begin position="1751"/>
        <end position="1765"/>
    </location>
</feature>
<feature type="coiled-coil region" evidence="4">
    <location>
        <begin position="604"/>
        <end position="746"/>
    </location>
</feature>
<feature type="coiled-coil region" evidence="4">
    <location>
        <begin position="860"/>
        <end position="901"/>
    </location>
</feature>
<feature type="coiled-coil region" evidence="4">
    <location>
        <begin position="1047"/>
        <end position="1250"/>
    </location>
</feature>
<feature type="region of interest" description="Disordered" evidence="5">
    <location>
        <begin position="1"/>
        <end position="31"/>
    </location>
</feature>
<dbReference type="OrthoDB" id="10254988at2759"/>
<dbReference type="InterPro" id="IPR043936">
    <property type="entry name" value="HOOK_N"/>
</dbReference>
<evidence type="ECO:0000256" key="1">
    <source>
        <dbReference type="ARBA" id="ARBA00004496"/>
    </source>
</evidence>
<keyword evidence="2" id="KW-0963">Cytoplasm</keyword>
<dbReference type="GO" id="GO:0031122">
    <property type="term" value="P:cytoplasmic microtubule organization"/>
    <property type="evidence" value="ECO:0007669"/>
    <property type="project" value="TreeGrafter"/>
</dbReference>
<feature type="region of interest" description="Disordered" evidence="5">
    <location>
        <begin position="569"/>
        <end position="600"/>
    </location>
</feature>
<dbReference type="EMBL" id="JYDI01000064">
    <property type="protein sequence ID" value="KRY54801.1"/>
    <property type="molecule type" value="Genomic_DNA"/>
</dbReference>
<protein>
    <submittedName>
        <fullName evidence="7">Daple-like protein</fullName>
    </submittedName>
</protein>
<dbReference type="OMA" id="TNAVQCR"/>
<dbReference type="GO" id="GO:0008017">
    <property type="term" value="F:microtubule binding"/>
    <property type="evidence" value="ECO:0007669"/>
    <property type="project" value="TreeGrafter"/>
</dbReference>
<dbReference type="InterPro" id="IPR036872">
    <property type="entry name" value="CH_dom_sf"/>
</dbReference>
<evidence type="ECO:0000313" key="8">
    <source>
        <dbReference type="Proteomes" id="UP000054653"/>
    </source>
</evidence>
<evidence type="ECO:0000259" key="6">
    <source>
        <dbReference type="Pfam" id="PF19047"/>
    </source>
</evidence>
<evidence type="ECO:0000256" key="4">
    <source>
        <dbReference type="SAM" id="Coils"/>
    </source>
</evidence>
<dbReference type="PANTHER" id="PTHR18947">
    <property type="entry name" value="HOOK PROTEINS"/>
    <property type="match status" value="1"/>
</dbReference>
<feature type="region of interest" description="Disordered" evidence="5">
    <location>
        <begin position="1515"/>
        <end position="1564"/>
    </location>
</feature>
<proteinExistence type="predicted"/>